<dbReference type="CDD" id="cd06170">
    <property type="entry name" value="LuxR_C_like"/>
    <property type="match status" value="1"/>
</dbReference>
<dbReference type="InterPro" id="IPR016032">
    <property type="entry name" value="Sig_transdc_resp-reg_C-effctor"/>
</dbReference>
<dbReference type="OrthoDB" id="570944at2"/>
<keyword evidence="3" id="KW-0804">Transcription</keyword>
<dbReference type="SUPFAM" id="SSF46894">
    <property type="entry name" value="C-terminal effector domain of the bipartite response regulators"/>
    <property type="match status" value="1"/>
</dbReference>
<evidence type="ECO:0000256" key="1">
    <source>
        <dbReference type="ARBA" id="ARBA00023015"/>
    </source>
</evidence>
<dbReference type="PANTHER" id="PTHR44688:SF16">
    <property type="entry name" value="DNA-BINDING TRANSCRIPTIONAL ACTIVATOR DEVR_DOSR"/>
    <property type="match status" value="1"/>
</dbReference>
<feature type="domain" description="HTH luxR-type" evidence="4">
    <location>
        <begin position="1"/>
        <end position="62"/>
    </location>
</feature>
<gene>
    <name evidence="5" type="ORF">KDA_57530</name>
</gene>
<dbReference type="Proteomes" id="UP000287171">
    <property type="component" value="Unassembled WGS sequence"/>
</dbReference>
<comment type="caution">
    <text evidence="5">The sequence shown here is derived from an EMBL/GenBank/DDBJ whole genome shotgun (WGS) entry which is preliminary data.</text>
</comment>
<proteinExistence type="predicted"/>
<dbReference type="RefSeq" id="WP_126630411.1">
    <property type="nucleotide sequence ID" value="NZ_BIFT01000002.1"/>
</dbReference>
<organism evidence="5 6">
    <name type="scientific">Dictyobacter alpinus</name>
    <dbReference type="NCBI Taxonomy" id="2014873"/>
    <lineage>
        <taxon>Bacteria</taxon>
        <taxon>Bacillati</taxon>
        <taxon>Chloroflexota</taxon>
        <taxon>Ktedonobacteria</taxon>
        <taxon>Ktedonobacterales</taxon>
        <taxon>Dictyobacteraceae</taxon>
        <taxon>Dictyobacter</taxon>
    </lineage>
</organism>
<evidence type="ECO:0000313" key="6">
    <source>
        <dbReference type="Proteomes" id="UP000287171"/>
    </source>
</evidence>
<dbReference type="PANTHER" id="PTHR44688">
    <property type="entry name" value="DNA-BINDING TRANSCRIPTIONAL ACTIVATOR DEVR_DOSR"/>
    <property type="match status" value="1"/>
</dbReference>
<keyword evidence="2" id="KW-0238">DNA-binding</keyword>
<evidence type="ECO:0000259" key="4">
    <source>
        <dbReference type="PROSITE" id="PS50043"/>
    </source>
</evidence>
<dbReference type="PROSITE" id="PS50043">
    <property type="entry name" value="HTH_LUXR_2"/>
    <property type="match status" value="1"/>
</dbReference>
<dbReference type="GO" id="GO:0003677">
    <property type="term" value="F:DNA binding"/>
    <property type="evidence" value="ECO:0007669"/>
    <property type="project" value="UniProtKB-KW"/>
</dbReference>
<evidence type="ECO:0000256" key="2">
    <source>
        <dbReference type="ARBA" id="ARBA00023125"/>
    </source>
</evidence>
<dbReference type="GO" id="GO:0006355">
    <property type="term" value="P:regulation of DNA-templated transcription"/>
    <property type="evidence" value="ECO:0007669"/>
    <property type="project" value="InterPro"/>
</dbReference>
<evidence type="ECO:0000313" key="5">
    <source>
        <dbReference type="EMBL" id="GCE30269.1"/>
    </source>
</evidence>
<sequence length="66" mass="7646">MAFRTPYVRGVLHLQALGLTNQQIAQQLFTGQNTVKWHLKNLTLKLGVHTRLRIVHQAQRLHLLQP</sequence>
<dbReference type="PRINTS" id="PR00038">
    <property type="entry name" value="HTHLUXR"/>
</dbReference>
<dbReference type="SMART" id="SM00421">
    <property type="entry name" value="HTH_LUXR"/>
    <property type="match status" value="1"/>
</dbReference>
<keyword evidence="6" id="KW-1185">Reference proteome</keyword>
<keyword evidence="1" id="KW-0805">Transcription regulation</keyword>
<dbReference type="EMBL" id="BIFT01000002">
    <property type="protein sequence ID" value="GCE30269.1"/>
    <property type="molecule type" value="Genomic_DNA"/>
</dbReference>
<dbReference type="InterPro" id="IPR036388">
    <property type="entry name" value="WH-like_DNA-bd_sf"/>
</dbReference>
<dbReference type="InterPro" id="IPR000792">
    <property type="entry name" value="Tscrpt_reg_LuxR_C"/>
</dbReference>
<protein>
    <recommendedName>
        <fullName evidence="4">HTH luxR-type domain-containing protein</fullName>
    </recommendedName>
</protein>
<evidence type="ECO:0000256" key="3">
    <source>
        <dbReference type="ARBA" id="ARBA00023163"/>
    </source>
</evidence>
<dbReference type="Gene3D" id="1.10.10.10">
    <property type="entry name" value="Winged helix-like DNA-binding domain superfamily/Winged helix DNA-binding domain"/>
    <property type="match status" value="1"/>
</dbReference>
<accession>A0A402BG28</accession>
<dbReference type="Pfam" id="PF00196">
    <property type="entry name" value="GerE"/>
    <property type="match status" value="1"/>
</dbReference>
<name>A0A402BG28_9CHLR</name>
<reference evidence="6" key="1">
    <citation type="submission" date="2018-12" db="EMBL/GenBank/DDBJ databases">
        <title>Tengunoibacter tsumagoiensis gen. nov., sp. nov., Dictyobacter kobayashii sp. nov., D. alpinus sp. nov., and D. joshuensis sp. nov. and description of Dictyobacteraceae fam. nov. within the order Ktedonobacterales isolated from Tengu-no-mugimeshi.</title>
        <authorList>
            <person name="Wang C.M."/>
            <person name="Zheng Y."/>
            <person name="Sakai Y."/>
            <person name="Toyoda A."/>
            <person name="Minakuchi Y."/>
            <person name="Abe K."/>
            <person name="Yokota A."/>
            <person name="Yabe S."/>
        </authorList>
    </citation>
    <scope>NUCLEOTIDE SEQUENCE [LARGE SCALE GENOMIC DNA]</scope>
    <source>
        <strain evidence="6">Uno16</strain>
    </source>
</reference>
<dbReference type="AlphaFoldDB" id="A0A402BG28"/>